<dbReference type="PANTHER" id="PTHR47256:SF1">
    <property type="entry name" value="ZN(II)2CYS6 TRANSCRIPTION FACTOR (EUROFUNG)"/>
    <property type="match status" value="1"/>
</dbReference>
<dbReference type="CDD" id="cd12148">
    <property type="entry name" value="fungal_TF_MHR"/>
    <property type="match status" value="1"/>
</dbReference>
<dbReference type="VEuPathDB" id="FungiDB:FOZG_13016"/>
<dbReference type="GO" id="GO:0008270">
    <property type="term" value="F:zinc ion binding"/>
    <property type="evidence" value="ECO:0007669"/>
    <property type="project" value="InterPro"/>
</dbReference>
<evidence type="ECO:0000256" key="1">
    <source>
        <dbReference type="ARBA" id="ARBA00023242"/>
    </source>
</evidence>
<dbReference type="InterPro" id="IPR036864">
    <property type="entry name" value="Zn2-C6_fun-type_DNA-bd_sf"/>
</dbReference>
<dbReference type="PROSITE" id="PS00463">
    <property type="entry name" value="ZN2_CY6_FUNGAL_1"/>
    <property type="match status" value="2"/>
</dbReference>
<dbReference type="VEuPathDB" id="FungiDB:HZS61_013263"/>
<dbReference type="EMBL" id="FMJY01000005">
    <property type="protein sequence ID" value="SCO86008.1"/>
    <property type="molecule type" value="Genomic_DNA"/>
</dbReference>
<dbReference type="VEuPathDB" id="FungiDB:FOIG_13746"/>
<dbReference type="AlphaFoldDB" id="A0A2H3TB64"/>
<proteinExistence type="predicted"/>
<evidence type="ECO:0000313" key="4">
    <source>
        <dbReference type="EMBL" id="SCO86008.1"/>
    </source>
</evidence>
<dbReference type="GO" id="GO:0000981">
    <property type="term" value="F:DNA-binding transcription factor activity, RNA polymerase II-specific"/>
    <property type="evidence" value="ECO:0007669"/>
    <property type="project" value="InterPro"/>
</dbReference>
<dbReference type="Pfam" id="PF11951">
    <property type="entry name" value="Fungal_trans_2"/>
    <property type="match status" value="1"/>
</dbReference>
<feature type="domain" description="Zn(2)-C6 fungal-type" evidence="3">
    <location>
        <begin position="18"/>
        <end position="46"/>
    </location>
</feature>
<dbReference type="InterPro" id="IPR001138">
    <property type="entry name" value="Zn2Cys6_DnaBD"/>
</dbReference>
<evidence type="ECO:0000259" key="3">
    <source>
        <dbReference type="PROSITE" id="PS50048"/>
    </source>
</evidence>
<dbReference type="PROSITE" id="PS50048">
    <property type="entry name" value="ZN2_CY6_FUNGAL_2"/>
    <property type="match status" value="2"/>
</dbReference>
<feature type="region of interest" description="Disordered" evidence="2">
    <location>
        <begin position="1022"/>
        <end position="1061"/>
    </location>
</feature>
<sequence length="1061" mass="118025">MIRQKKPQGRKGPKAKTGCRTCKIRRVKCDEGRPACQQCVRTGWTCDGYSIWDNPRLPLPPRTHNSLLSRPLTPSSLANTSDDERSGIEWFMVNTSAKMPGVFESKFWNLLVLQASWSEPAILHAVLALGAAHKCDALLYNSSSDAQLSGCPEGLQRALSHHYSRAIALLQPYLAVQSKENLRVALISCIVFACLEFLRQQYQTGNALLQNSFKLLNDMRPQCGGGTILLTPDPTSIDDILVEEIARLDIQATLLGHGSRQRYLVDSQPLSSIQHPDFRTVRVARKQLDALLCVVHALTTMAPPERILPKLAAKGQVESGQGAAAIERRALPPRRRNAPVACQNCRARKVKCGGARPKCHQCEKALLDCIYDVPAGLNRRQADREQIASLQATVDHLRRRVSTQGTPTSGQSGSVDTALEPSQVGNIRRDIQSSADLVEFLRDQPEGFALQVLESLRQGSSLKAIMDSISGNLSGSVTPSIHAAARGTSTPTQTPLEFQLVVQYPKVYPPLAPLNAASLDLQLLGIQPLDAGITQDAGLSTLFHDNTSSTIRDKIVQPEDVISRDSFGADNGIPIDPRLHHVDISHWTTVTISNQFAAEAISLYLNMNQPWWAFFDTDLFLDDLVNVETNFCSRMLVNALLAWATQSYAHYEPMAATLPTKFLDEALRIYDAEKGVDSLTTVAATSLMSMTWTTLGKDKAGRRLQEDSARMAQRMRLYGDSGAFSYHQLDLSDGRVEAAVCATAWGSFNFQMVMSMSYHQEPIPKRTPRFRIPGKTLTAAQHDVPSTDATYTAVCQFWLVVFDMNYLYYFERSVSISSAVAIFQRLLGWADALPAGVGRDEHNPDHVLNIHIWFHTAIIDLFRPFEHEFPQPKLPAFAGVNATPKAVISASIEQLKRLVYQYRAHCESSKYSIIWQSGMLYLVNYILRDLSSNESQFYFLLCMRGYQHLARYMPFVSGIVQSLIVMTNRQGGSLTANTQRLLKEVRDESRRSREFFSAYPVDLEMVARDPFSASLEKLTSRFQEEPSGASQREVSESGTLPDGWKGSVEDLTTTLSTFEDD</sequence>
<dbReference type="VEuPathDB" id="FungiDB:FOMG_16596"/>
<evidence type="ECO:0000313" key="5">
    <source>
        <dbReference type="Proteomes" id="UP000219369"/>
    </source>
</evidence>
<keyword evidence="1" id="KW-0539">Nucleus</keyword>
<dbReference type="VEuPathDB" id="FungiDB:FOXG_12709"/>
<protein>
    <recommendedName>
        <fullName evidence="3">Zn(2)-C6 fungal-type domain-containing protein</fullName>
    </recommendedName>
</protein>
<dbReference type="VEuPathDB" id="FungiDB:FOC4_g10003160"/>
<dbReference type="PANTHER" id="PTHR47256">
    <property type="entry name" value="ZN(II)2CYS6 TRANSCRIPTION FACTOR (EUROFUNG)-RELATED"/>
    <property type="match status" value="1"/>
</dbReference>
<dbReference type="SUPFAM" id="SSF57701">
    <property type="entry name" value="Zn2/Cys6 DNA-binding domain"/>
    <property type="match status" value="2"/>
</dbReference>
<dbReference type="CDD" id="cd00067">
    <property type="entry name" value="GAL4"/>
    <property type="match status" value="2"/>
</dbReference>
<dbReference type="SMART" id="SM00066">
    <property type="entry name" value="GAL4"/>
    <property type="match status" value="2"/>
</dbReference>
<dbReference type="VEuPathDB" id="FungiDB:FOIG_10004"/>
<dbReference type="VEuPathDB" id="FungiDB:FOC1_g10002058"/>
<dbReference type="VEuPathDB" id="FungiDB:FOMG_08467"/>
<feature type="compositionally biased region" description="Polar residues" evidence="2">
    <location>
        <begin position="1050"/>
        <end position="1061"/>
    </location>
</feature>
<dbReference type="OrthoDB" id="10261408at2759"/>
<dbReference type="VEuPathDB" id="FungiDB:FOC4_g10004529"/>
<reference evidence="5" key="1">
    <citation type="submission" date="2016-09" db="EMBL/GenBank/DDBJ databases">
        <authorList>
            <person name="Guldener U."/>
        </authorList>
    </citation>
    <scope>NUCLEOTIDE SEQUENCE [LARGE SCALE GENOMIC DNA]</scope>
    <source>
        <strain evidence="5">V64-1</strain>
    </source>
</reference>
<dbReference type="VEuPathDB" id="FungiDB:FOXG_16800"/>
<dbReference type="VEuPathDB" id="FungiDB:FOC1_g10002059"/>
<organism evidence="4 5">
    <name type="scientific">Fusarium oxysporum</name>
    <name type="common">Fusarium vascular wilt</name>
    <dbReference type="NCBI Taxonomy" id="5507"/>
    <lineage>
        <taxon>Eukaryota</taxon>
        <taxon>Fungi</taxon>
        <taxon>Dikarya</taxon>
        <taxon>Ascomycota</taxon>
        <taxon>Pezizomycotina</taxon>
        <taxon>Sordariomycetes</taxon>
        <taxon>Hypocreomycetidae</taxon>
        <taxon>Hypocreales</taxon>
        <taxon>Nectriaceae</taxon>
        <taxon>Fusarium</taxon>
        <taxon>Fusarium oxysporum species complex</taxon>
    </lineage>
</organism>
<gene>
    <name evidence="4" type="ORF">FRV6_10135</name>
</gene>
<name>A0A2H3TB64_FUSOX</name>
<dbReference type="InterPro" id="IPR021858">
    <property type="entry name" value="Fun_TF"/>
</dbReference>
<feature type="compositionally biased region" description="Polar residues" evidence="2">
    <location>
        <begin position="1028"/>
        <end position="1038"/>
    </location>
</feature>
<dbReference type="VEuPathDB" id="FungiDB:FOZG_15032"/>
<accession>A0A2H3TB64</accession>
<dbReference type="Gene3D" id="4.10.240.10">
    <property type="entry name" value="Zn(2)-C6 fungal-type DNA-binding domain"/>
    <property type="match status" value="2"/>
</dbReference>
<feature type="domain" description="Zn(2)-C6 fungal-type" evidence="3">
    <location>
        <begin position="341"/>
        <end position="371"/>
    </location>
</feature>
<dbReference type="InterPro" id="IPR053187">
    <property type="entry name" value="Notoamide_regulator"/>
</dbReference>
<dbReference type="Pfam" id="PF00172">
    <property type="entry name" value="Zn_clus"/>
    <property type="match status" value="2"/>
</dbReference>
<dbReference type="Proteomes" id="UP000219369">
    <property type="component" value="Unassembled WGS sequence"/>
</dbReference>
<evidence type="ECO:0000256" key="2">
    <source>
        <dbReference type="SAM" id="MobiDB-lite"/>
    </source>
</evidence>